<evidence type="ECO:0000313" key="2">
    <source>
        <dbReference type="EMBL" id="MBC3952666.1"/>
    </source>
</evidence>
<accession>A0ABR7B661</accession>
<proteinExistence type="predicted"/>
<dbReference type="PANTHER" id="PTHR34322">
    <property type="entry name" value="TRANSPOSASE, Y1_TNP DOMAIN-CONTAINING"/>
    <property type="match status" value="1"/>
</dbReference>
<dbReference type="Pfam" id="PF01797">
    <property type="entry name" value="Y1_Tnp"/>
    <property type="match status" value="1"/>
</dbReference>
<protein>
    <submittedName>
        <fullName evidence="2">Transposase</fullName>
    </submittedName>
</protein>
<dbReference type="SUPFAM" id="SSF143422">
    <property type="entry name" value="Transposase IS200-like"/>
    <property type="match status" value="1"/>
</dbReference>
<gene>
    <name evidence="2" type="ORF">H8S59_23100</name>
</gene>
<evidence type="ECO:0000313" key="3">
    <source>
        <dbReference type="Proteomes" id="UP000651852"/>
    </source>
</evidence>
<dbReference type="SMART" id="SM01321">
    <property type="entry name" value="Y1_Tnp"/>
    <property type="match status" value="1"/>
</dbReference>
<reference evidence="2 3" key="1">
    <citation type="submission" date="2020-08" db="EMBL/GenBank/DDBJ databases">
        <title>Putative novel bacterial strains isolated from necrotic wheat leaf tissues caused by Xanthomonas translucens.</title>
        <authorList>
            <person name="Tambong J.T."/>
        </authorList>
    </citation>
    <scope>NUCLEOTIDE SEQUENCE [LARGE SCALE GENOMIC DNA]</scope>
    <source>
        <strain evidence="2 3">DOAB 1069</strain>
    </source>
</reference>
<dbReference type="EMBL" id="JACONW010000162">
    <property type="protein sequence ID" value="MBC3952666.1"/>
    <property type="molecule type" value="Genomic_DNA"/>
</dbReference>
<dbReference type="Gene3D" id="3.30.70.1290">
    <property type="entry name" value="Transposase IS200-like"/>
    <property type="match status" value="1"/>
</dbReference>
<comment type="caution">
    <text evidence="2">The sequence shown here is derived from an EMBL/GenBank/DDBJ whole genome shotgun (WGS) entry which is preliminary data.</text>
</comment>
<dbReference type="InterPro" id="IPR002686">
    <property type="entry name" value="Transposase_17"/>
</dbReference>
<dbReference type="PANTHER" id="PTHR34322:SF2">
    <property type="entry name" value="TRANSPOSASE IS200-LIKE DOMAIN-CONTAINING PROTEIN"/>
    <property type="match status" value="1"/>
</dbReference>
<feature type="domain" description="Transposase IS200-like" evidence="1">
    <location>
        <begin position="9"/>
        <end position="124"/>
    </location>
</feature>
<evidence type="ECO:0000259" key="1">
    <source>
        <dbReference type="SMART" id="SM01321"/>
    </source>
</evidence>
<dbReference type="InterPro" id="IPR036515">
    <property type="entry name" value="Transposase_17_sf"/>
</dbReference>
<dbReference type="Proteomes" id="UP000651852">
    <property type="component" value="Unassembled WGS sequence"/>
</dbReference>
<sequence length="229" mass="25970">MSRRLRVVMPNVPLHVIQRGNDRVACFYSENDYLFYLESLTELACKYGCKVHAFCLMTNHVYLLLSPGCIAGAGLLMKGLGQRYVLYVNRTYRRTGTLWEGRFRSCLVQEDGYVLACYRYIELNPVRAKMVEHPAEYRWSSYRVNAQNESSALITPHANYYSLGGSVRARSENYLELFKMDFASELIDQIRASTNGNYVLGGSKFASDIGLALGRRVTCGVAGRPQKQT</sequence>
<organism evidence="2 3">
    <name type="scientific">Pseudomonas folii</name>
    <dbReference type="NCBI Taxonomy" id="2762593"/>
    <lineage>
        <taxon>Bacteria</taxon>
        <taxon>Pseudomonadati</taxon>
        <taxon>Pseudomonadota</taxon>
        <taxon>Gammaproteobacteria</taxon>
        <taxon>Pseudomonadales</taxon>
        <taxon>Pseudomonadaceae</taxon>
        <taxon>Pseudomonas</taxon>
    </lineage>
</organism>
<name>A0ABR7B661_9PSED</name>
<keyword evidence="3" id="KW-1185">Reference proteome</keyword>